<evidence type="ECO:0000313" key="6">
    <source>
        <dbReference type="EMBL" id="SFK91388.1"/>
    </source>
</evidence>
<name>A0A1I4DCM1_9HYPH</name>
<organism evidence="6 7">
    <name type="scientific">Pseudovibrio ascidiaceicola</name>
    <dbReference type="NCBI Taxonomy" id="285279"/>
    <lineage>
        <taxon>Bacteria</taxon>
        <taxon>Pseudomonadati</taxon>
        <taxon>Pseudomonadota</taxon>
        <taxon>Alphaproteobacteria</taxon>
        <taxon>Hyphomicrobiales</taxon>
        <taxon>Stappiaceae</taxon>
        <taxon>Pseudovibrio</taxon>
    </lineage>
</organism>
<dbReference type="Pfam" id="PF01522">
    <property type="entry name" value="Polysacc_deac_1"/>
    <property type="match status" value="1"/>
</dbReference>
<gene>
    <name evidence="6" type="ORF">SAMN04488518_111139</name>
</gene>
<dbReference type="InterPro" id="IPR002509">
    <property type="entry name" value="NODB_dom"/>
</dbReference>
<evidence type="ECO:0000256" key="1">
    <source>
        <dbReference type="ARBA" id="ARBA00003236"/>
    </source>
</evidence>
<dbReference type="Proteomes" id="UP000199598">
    <property type="component" value="Unassembled WGS sequence"/>
</dbReference>
<evidence type="ECO:0000256" key="2">
    <source>
        <dbReference type="ARBA" id="ARBA00010973"/>
    </source>
</evidence>
<comment type="function">
    <text evidence="1">Is involved in generating a small heat-stable compound (Nod), an acylated oligomer of N-acetylglucosamine, that stimulates mitosis in various plant protoplasts.</text>
</comment>
<comment type="caution">
    <text evidence="6">The sequence shown here is derived from an EMBL/GenBank/DDBJ whole genome shotgun (WGS) entry which is preliminary data.</text>
</comment>
<keyword evidence="7" id="KW-1185">Reference proteome</keyword>
<feature type="domain" description="NodB homology" evidence="5">
    <location>
        <begin position="57"/>
        <end position="172"/>
    </location>
</feature>
<sequence length="283" mass="32602">MISSSAPVIKSVPETGYIAGNDQEAFEQHLSQHLNWFEERGLTVKFWWRDDDAVSPTPALEELLAFSGQFGIPLSLAVIPKFATEALAQRLVTAQEVHIVHHGWQHKNYQMKSYGEKASEFGWRRTSKEMAKELAEGRVILQNLFGKHFVPLFVPPWNRIAPRAVQLLRQQGDYGLSAFTWINHFRLPRLQSHIDIIKWKKNKRFIGWDAARRRLDLQLCRRRTNTSEPIGLLTHHLDHGEGCSEFLEVFFKLTSAHPAVRWLSSQDLLDEAKRDFTLANGQV</sequence>
<dbReference type="InterPro" id="IPR011330">
    <property type="entry name" value="Glyco_hydro/deAcase_b/a-brl"/>
</dbReference>
<evidence type="ECO:0000313" key="7">
    <source>
        <dbReference type="Proteomes" id="UP000199598"/>
    </source>
</evidence>
<dbReference type="Gene3D" id="3.20.20.370">
    <property type="entry name" value="Glycoside hydrolase/deacetylase"/>
    <property type="match status" value="1"/>
</dbReference>
<dbReference type="InterPro" id="IPR049591">
    <property type="entry name" value="CE4_u4-like"/>
</dbReference>
<protein>
    <recommendedName>
        <fullName evidence="3">Chitooligosaccharide deacetylase</fullName>
    </recommendedName>
    <alternativeName>
        <fullName evidence="4">Nodulation protein B</fullName>
    </alternativeName>
</protein>
<evidence type="ECO:0000256" key="3">
    <source>
        <dbReference type="ARBA" id="ARBA00020071"/>
    </source>
</evidence>
<accession>A0A1I4DCM1</accession>
<comment type="similarity">
    <text evidence="2">Belongs to the polysaccharide deacetylase family.</text>
</comment>
<dbReference type="RefSeq" id="WP_208860525.1">
    <property type="nucleotide sequence ID" value="NZ_FOSK01000011.1"/>
</dbReference>
<reference evidence="6 7" key="1">
    <citation type="submission" date="2016-10" db="EMBL/GenBank/DDBJ databases">
        <authorList>
            <person name="Varghese N."/>
            <person name="Submissions S."/>
        </authorList>
    </citation>
    <scope>NUCLEOTIDE SEQUENCE [LARGE SCALE GENOMIC DNA]</scope>
    <source>
        <strain evidence="6 7">DSM 16392</strain>
    </source>
</reference>
<dbReference type="EMBL" id="FOSK01000011">
    <property type="protein sequence ID" value="SFK91388.1"/>
    <property type="molecule type" value="Genomic_DNA"/>
</dbReference>
<dbReference type="SUPFAM" id="SSF88713">
    <property type="entry name" value="Glycoside hydrolase/deacetylase"/>
    <property type="match status" value="1"/>
</dbReference>
<evidence type="ECO:0000256" key="4">
    <source>
        <dbReference type="ARBA" id="ARBA00032976"/>
    </source>
</evidence>
<proteinExistence type="inferred from homology"/>
<dbReference type="CDD" id="cd10928">
    <property type="entry name" value="CE4_u4"/>
    <property type="match status" value="1"/>
</dbReference>
<evidence type="ECO:0000259" key="5">
    <source>
        <dbReference type="Pfam" id="PF01522"/>
    </source>
</evidence>